<dbReference type="AlphaFoldDB" id="A0A1V1WC21"/>
<sequence>MWNFIVLCLALCSCTYALTEEELKMQMTKLVMKCNKDSQVDMMELVQLQSFVVPTKMATKCVLACAYKAADVMTADGLYNIEHAYKIAEQMKNGDEKRLENAKKMADLCVKVNEEKVSDGEKGCDRAALIFKCTVDNAPKFGFKL</sequence>
<proteinExistence type="predicted"/>
<feature type="chain" id="PRO_5012256929" evidence="1">
    <location>
        <begin position="18"/>
        <end position="145"/>
    </location>
</feature>
<dbReference type="SUPFAM" id="SSF47565">
    <property type="entry name" value="Insect pheromone/odorant-binding proteins"/>
    <property type="match status" value="1"/>
</dbReference>
<dbReference type="Pfam" id="PF01395">
    <property type="entry name" value="PBP_GOBP"/>
    <property type="match status" value="1"/>
</dbReference>
<evidence type="ECO:0000256" key="1">
    <source>
        <dbReference type="SAM" id="SignalP"/>
    </source>
</evidence>
<evidence type="ECO:0000313" key="2">
    <source>
        <dbReference type="EMBL" id="JAV45894.1"/>
    </source>
</evidence>
<feature type="signal peptide" evidence="1">
    <location>
        <begin position="1"/>
        <end position="17"/>
    </location>
</feature>
<organism evidence="2">
    <name type="scientific">Mythimna separata</name>
    <name type="common">Oriental armyworm</name>
    <name type="synonym">Pseudaletia separata</name>
    <dbReference type="NCBI Taxonomy" id="271217"/>
    <lineage>
        <taxon>Eukaryota</taxon>
        <taxon>Metazoa</taxon>
        <taxon>Ecdysozoa</taxon>
        <taxon>Arthropoda</taxon>
        <taxon>Hexapoda</taxon>
        <taxon>Insecta</taxon>
        <taxon>Pterygota</taxon>
        <taxon>Neoptera</taxon>
        <taxon>Endopterygota</taxon>
        <taxon>Lepidoptera</taxon>
        <taxon>Glossata</taxon>
        <taxon>Ditrysia</taxon>
        <taxon>Noctuoidea</taxon>
        <taxon>Noctuidae</taxon>
        <taxon>Noctuinae</taxon>
        <taxon>Hadenini</taxon>
        <taxon>Mythimna</taxon>
    </lineage>
</organism>
<dbReference type="SMART" id="SM00708">
    <property type="entry name" value="PhBP"/>
    <property type="match status" value="1"/>
</dbReference>
<dbReference type="Gene3D" id="1.10.238.20">
    <property type="entry name" value="Pheromone/general odorant binding protein domain"/>
    <property type="match status" value="1"/>
</dbReference>
<accession>A0A1V1WC21</accession>
<name>A0A1V1WC21_MYTSE</name>
<dbReference type="InterPro" id="IPR036728">
    <property type="entry name" value="PBP_GOBP_sf"/>
</dbReference>
<keyword evidence="1" id="KW-0732">Signal</keyword>
<dbReference type="GO" id="GO:0005549">
    <property type="term" value="F:odorant binding"/>
    <property type="evidence" value="ECO:0007669"/>
    <property type="project" value="InterPro"/>
</dbReference>
<reference evidence="2" key="1">
    <citation type="journal article" date="2017" name="Comp. Biochem. Physiol. Part D Genomics Proteomics">
        <title>De novo analysis of the oriental armyworm Mythimna separata antennal transcriptome and expression patterns of odorant-binding proteins.</title>
        <authorList>
            <person name="Chang X.-Q."/>
            <person name="Nie X.-P."/>
            <person name="Zhang Z."/>
            <person name="Zeng F.-F."/>
            <person name="Lv L."/>
            <person name="Zhang S."/>
            <person name="Wang M.-Q."/>
        </authorList>
    </citation>
    <scope>NUCLEOTIDE SEQUENCE</scope>
    <source>
        <tissue evidence="2">Antennae</tissue>
    </source>
</reference>
<dbReference type="InterPro" id="IPR006170">
    <property type="entry name" value="PBP/GOBP"/>
</dbReference>
<gene>
    <name evidence="2" type="primary">obp19</name>
</gene>
<dbReference type="EMBL" id="GENK01000019">
    <property type="protein sequence ID" value="JAV45894.1"/>
    <property type="molecule type" value="Transcribed_RNA"/>
</dbReference>
<protein>
    <submittedName>
        <fullName evidence="2">Odorant binding protein 19</fullName>
    </submittedName>
</protein>
<dbReference type="CDD" id="cd23992">
    <property type="entry name" value="PBP_GOBP"/>
    <property type="match status" value="1"/>
</dbReference>